<dbReference type="RefSeq" id="WP_184996217.1">
    <property type="nucleotide sequence ID" value="NZ_JACHNH010000001.1"/>
</dbReference>
<evidence type="ECO:0000313" key="1">
    <source>
        <dbReference type="EMBL" id="MBB4765109.1"/>
    </source>
</evidence>
<dbReference type="AlphaFoldDB" id="A0A7W7MT04"/>
<evidence type="ECO:0000313" key="2">
    <source>
        <dbReference type="Proteomes" id="UP000578112"/>
    </source>
</evidence>
<accession>A0A7W7MT04</accession>
<reference evidence="1 2" key="1">
    <citation type="submission" date="2020-08" db="EMBL/GenBank/DDBJ databases">
        <title>Sequencing the genomes of 1000 actinobacteria strains.</title>
        <authorList>
            <person name="Klenk H.-P."/>
        </authorList>
    </citation>
    <scope>NUCLEOTIDE SEQUENCE [LARGE SCALE GENOMIC DNA]</scope>
    <source>
        <strain evidence="1 2">DSM 43149</strain>
    </source>
</reference>
<dbReference type="EMBL" id="JACHNH010000001">
    <property type="protein sequence ID" value="MBB4765109.1"/>
    <property type="molecule type" value="Genomic_DNA"/>
</dbReference>
<keyword evidence="2" id="KW-1185">Reference proteome</keyword>
<dbReference type="Proteomes" id="UP000578112">
    <property type="component" value="Unassembled WGS sequence"/>
</dbReference>
<sequence>MIRVGEIDRAVGLGEPHLHAVALQRFDDPAGLATGERPLELAHHHRIKPAIRIL</sequence>
<name>A0A7W7MT04_9ACTN</name>
<organism evidence="1 2">
    <name type="scientific">Actinoplanes digitatis</name>
    <dbReference type="NCBI Taxonomy" id="1868"/>
    <lineage>
        <taxon>Bacteria</taxon>
        <taxon>Bacillati</taxon>
        <taxon>Actinomycetota</taxon>
        <taxon>Actinomycetes</taxon>
        <taxon>Micromonosporales</taxon>
        <taxon>Micromonosporaceae</taxon>
        <taxon>Actinoplanes</taxon>
    </lineage>
</organism>
<protein>
    <submittedName>
        <fullName evidence="1">Uncharacterized protein</fullName>
    </submittedName>
</protein>
<comment type="caution">
    <text evidence="1">The sequence shown here is derived from an EMBL/GenBank/DDBJ whole genome shotgun (WGS) entry which is preliminary data.</text>
</comment>
<proteinExistence type="predicted"/>
<gene>
    <name evidence="1" type="ORF">BJ971_005665</name>
</gene>